<comment type="subcellular location">
    <subcellularLocation>
        <location evidence="5">Cytoplasm</location>
    </subcellularLocation>
</comment>
<evidence type="ECO:0000256" key="2">
    <source>
        <dbReference type="ARBA" id="ARBA00022618"/>
    </source>
</evidence>
<feature type="domain" description="Cell-division protein ZapC N-terminal" evidence="7">
    <location>
        <begin position="3"/>
        <end position="87"/>
    </location>
</feature>
<dbReference type="Proteomes" id="UP000288361">
    <property type="component" value="Unassembled WGS sequence"/>
</dbReference>
<comment type="function">
    <text evidence="5">Contributes to the efficiency of the cell division process by stabilizing the polymeric form of the cell division protein FtsZ. Acts by promoting interactions between FtsZ protofilaments and suppressing the GTPase activity of FtsZ.</text>
</comment>
<name>A0A432YWF9_9GAMM</name>
<keyword evidence="3 5" id="KW-0717">Septation</keyword>
<evidence type="ECO:0000256" key="3">
    <source>
        <dbReference type="ARBA" id="ARBA00023210"/>
    </source>
</evidence>
<evidence type="ECO:0000256" key="1">
    <source>
        <dbReference type="ARBA" id="ARBA00022490"/>
    </source>
</evidence>
<reference evidence="8 9" key="1">
    <citation type="journal article" date="2011" name="Front. Microbiol.">
        <title>Genomic signatures of strain selection and enhancement in Bacillus atrophaeus var. globigii, a historical biowarfare simulant.</title>
        <authorList>
            <person name="Gibbons H.S."/>
            <person name="Broomall S.M."/>
            <person name="McNew L.A."/>
            <person name="Daligault H."/>
            <person name="Chapman C."/>
            <person name="Bruce D."/>
            <person name="Karavis M."/>
            <person name="Krepps M."/>
            <person name="McGregor P.A."/>
            <person name="Hong C."/>
            <person name="Park K.H."/>
            <person name="Akmal A."/>
            <person name="Feldman A."/>
            <person name="Lin J.S."/>
            <person name="Chang W.E."/>
            <person name="Higgs B.W."/>
            <person name="Demirev P."/>
            <person name="Lindquist J."/>
            <person name="Liem A."/>
            <person name="Fochler E."/>
            <person name="Read T.D."/>
            <person name="Tapia R."/>
            <person name="Johnson S."/>
            <person name="Bishop-Lilly K.A."/>
            <person name="Detter C."/>
            <person name="Han C."/>
            <person name="Sozhamannan S."/>
            <person name="Rosenzweig C.N."/>
            <person name="Skowronski E.W."/>
        </authorList>
    </citation>
    <scope>NUCLEOTIDE SEQUENCE [LARGE SCALE GENOMIC DNA]</scope>
    <source>
        <strain evidence="8 9">TPS4-2</strain>
    </source>
</reference>
<feature type="domain" description="Cell-division protein ZapC C-terminal" evidence="6">
    <location>
        <begin position="90"/>
        <end position="168"/>
    </location>
</feature>
<accession>A0A432YWF9</accession>
<comment type="subunit">
    <text evidence="5">Interacts directly with FtsZ.</text>
</comment>
<sequence length="184" mass="21139">METQPHWLWLYNKESGELSVKLSEDNLCQIAYKPSQLVNIHFEHSELDIEDATVFQSTTELLEAYPSDKLPCAIDDAALHAMAWKRFGRPQMPQSWHFQKSDIAEWPAERRLCELNSGFDQDLFMIIDADDEFASCVLLDESMQLSAIKTMRQFQVIKVTLNRLLPATIDLAMSSQSSWGQRLA</sequence>
<evidence type="ECO:0000256" key="5">
    <source>
        <dbReference type="HAMAP-Rule" id="MF_00906"/>
    </source>
</evidence>
<evidence type="ECO:0000313" key="8">
    <source>
        <dbReference type="EMBL" id="RUO67641.1"/>
    </source>
</evidence>
<dbReference type="GO" id="GO:0000917">
    <property type="term" value="P:division septum assembly"/>
    <property type="evidence" value="ECO:0007669"/>
    <property type="project" value="UniProtKB-KW"/>
</dbReference>
<evidence type="ECO:0000259" key="6">
    <source>
        <dbReference type="Pfam" id="PF07126"/>
    </source>
</evidence>
<keyword evidence="4 5" id="KW-0131">Cell cycle</keyword>
<dbReference type="GO" id="GO:0043093">
    <property type="term" value="P:FtsZ-dependent cytokinesis"/>
    <property type="evidence" value="ECO:0007669"/>
    <property type="project" value="UniProtKB-UniRule"/>
</dbReference>
<gene>
    <name evidence="5" type="primary">zapC</name>
    <name evidence="8" type="ORF">CWI73_01910</name>
</gene>
<keyword evidence="2 5" id="KW-0132">Cell division</keyword>
<evidence type="ECO:0000259" key="7">
    <source>
        <dbReference type="Pfam" id="PF21083"/>
    </source>
</evidence>
<organism evidence="8 9">
    <name type="scientific">Idiomarina piscisalsi</name>
    <dbReference type="NCBI Taxonomy" id="1096243"/>
    <lineage>
        <taxon>Bacteria</taxon>
        <taxon>Pseudomonadati</taxon>
        <taxon>Pseudomonadota</taxon>
        <taxon>Gammaproteobacteria</taxon>
        <taxon>Alteromonadales</taxon>
        <taxon>Idiomarinaceae</taxon>
        <taxon>Idiomarina</taxon>
    </lineage>
</organism>
<dbReference type="InterPro" id="IPR048373">
    <property type="entry name" value="ZapC_N"/>
</dbReference>
<protein>
    <recommendedName>
        <fullName evidence="5">Cell division protein ZapC</fullName>
    </recommendedName>
</protein>
<evidence type="ECO:0000313" key="9">
    <source>
        <dbReference type="Proteomes" id="UP000288361"/>
    </source>
</evidence>
<comment type="caution">
    <text evidence="8">The sequence shown here is derived from an EMBL/GenBank/DDBJ whole genome shotgun (WGS) entry which is preliminary data.</text>
</comment>
<dbReference type="AlphaFoldDB" id="A0A432YWF9"/>
<dbReference type="InterPro" id="IPR009809">
    <property type="entry name" value="ZapC"/>
</dbReference>
<proteinExistence type="inferred from homology"/>
<dbReference type="EMBL" id="PIQA01000001">
    <property type="protein sequence ID" value="RUO67641.1"/>
    <property type="molecule type" value="Genomic_DNA"/>
</dbReference>
<dbReference type="Pfam" id="PF07126">
    <property type="entry name" value="ZapC_C"/>
    <property type="match status" value="1"/>
</dbReference>
<keyword evidence="1 5" id="KW-0963">Cytoplasm</keyword>
<evidence type="ECO:0000256" key="4">
    <source>
        <dbReference type="ARBA" id="ARBA00023306"/>
    </source>
</evidence>
<dbReference type="Pfam" id="PF21083">
    <property type="entry name" value="ZapC_N"/>
    <property type="match status" value="1"/>
</dbReference>
<dbReference type="GO" id="GO:0005737">
    <property type="term" value="C:cytoplasm"/>
    <property type="evidence" value="ECO:0007669"/>
    <property type="project" value="UniProtKB-SubCell"/>
</dbReference>
<comment type="similarity">
    <text evidence="5">Belongs to the ZapC family.</text>
</comment>
<dbReference type="InterPro" id="IPR048372">
    <property type="entry name" value="ZapC_C"/>
</dbReference>
<dbReference type="HAMAP" id="MF_00906">
    <property type="entry name" value="ZapC"/>
    <property type="match status" value="1"/>
</dbReference>
<dbReference type="RefSeq" id="WP_126751301.1">
    <property type="nucleotide sequence ID" value="NZ_JBHUMT010000016.1"/>
</dbReference>